<comment type="subcellular location">
    <subcellularLocation>
        <location evidence="1 9">Cell inner membrane</location>
        <topology evidence="1 9">Single-pass membrane protein</topology>
    </subcellularLocation>
</comment>
<dbReference type="InterPro" id="IPR003413">
    <property type="entry name" value="T2SS_GspI_C"/>
</dbReference>
<keyword evidence="3" id="KW-1003">Cell membrane</keyword>
<organism evidence="11 12">
    <name type="scientific">Marinobacter zhejiangensis</name>
    <dbReference type="NCBI Taxonomy" id="488535"/>
    <lineage>
        <taxon>Bacteria</taxon>
        <taxon>Pseudomonadati</taxon>
        <taxon>Pseudomonadota</taxon>
        <taxon>Gammaproteobacteria</taxon>
        <taxon>Pseudomonadales</taxon>
        <taxon>Marinobacteraceae</taxon>
        <taxon>Marinobacter</taxon>
    </lineage>
</organism>
<dbReference type="NCBIfam" id="TIGR01707">
    <property type="entry name" value="gspI"/>
    <property type="match status" value="1"/>
</dbReference>
<sequence>MRRSAGFTLIEVLVALLVFALVATAATQVGSQYISSYERIRDKTMATWIADNRMNELRLSETYPGISESTDDLDFGPYRWRVLTAIKGTEDPLIRRVEVTVYRYIEERSEPLSIYTLTGFVGEPRGNGQ</sequence>
<comment type="similarity">
    <text evidence="2 9">Belongs to the GSP I family.</text>
</comment>
<keyword evidence="6" id="KW-0812">Transmembrane</keyword>
<evidence type="ECO:0000256" key="6">
    <source>
        <dbReference type="ARBA" id="ARBA00022692"/>
    </source>
</evidence>
<dbReference type="SUPFAM" id="SSF54523">
    <property type="entry name" value="Pili subunits"/>
    <property type="match status" value="1"/>
</dbReference>
<evidence type="ECO:0000256" key="8">
    <source>
        <dbReference type="ARBA" id="ARBA00023136"/>
    </source>
</evidence>
<evidence type="ECO:0000256" key="5">
    <source>
        <dbReference type="ARBA" id="ARBA00022519"/>
    </source>
</evidence>
<name>A0A1I4PDR9_9GAMM</name>
<evidence type="ECO:0000259" key="10">
    <source>
        <dbReference type="Pfam" id="PF02501"/>
    </source>
</evidence>
<keyword evidence="7" id="KW-1133">Transmembrane helix</keyword>
<keyword evidence="5 9" id="KW-0997">Cell inner membrane</keyword>
<keyword evidence="12" id="KW-1185">Reference proteome</keyword>
<protein>
    <recommendedName>
        <fullName evidence="9">Type II secretion system protein I</fullName>
        <shortName evidence="9">T2SS minor pseudopilin I</shortName>
    </recommendedName>
</protein>
<keyword evidence="8" id="KW-0472">Membrane</keyword>
<dbReference type="AlphaFoldDB" id="A0A1I4PDR9"/>
<evidence type="ECO:0000256" key="1">
    <source>
        <dbReference type="ARBA" id="ARBA00004377"/>
    </source>
</evidence>
<evidence type="ECO:0000256" key="4">
    <source>
        <dbReference type="ARBA" id="ARBA00022481"/>
    </source>
</evidence>
<dbReference type="PROSITE" id="PS00409">
    <property type="entry name" value="PROKAR_NTER_METHYL"/>
    <property type="match status" value="1"/>
</dbReference>
<dbReference type="RefSeq" id="WP_092021949.1">
    <property type="nucleotide sequence ID" value="NZ_FOUE01000002.1"/>
</dbReference>
<dbReference type="Gene3D" id="3.30.1300.30">
    <property type="entry name" value="GSPII I/J protein-like"/>
    <property type="match status" value="1"/>
</dbReference>
<dbReference type="InterPro" id="IPR010052">
    <property type="entry name" value="T2SS_protein-GspI"/>
</dbReference>
<keyword evidence="4 9" id="KW-0488">Methylation</keyword>
<dbReference type="OrthoDB" id="6121517at2"/>
<comment type="PTM">
    <text evidence="9">Cleaved by prepilin peptidase.</text>
</comment>
<evidence type="ECO:0000256" key="9">
    <source>
        <dbReference type="RuleBase" id="RU368030"/>
    </source>
</evidence>
<dbReference type="InterPro" id="IPR012902">
    <property type="entry name" value="N_methyl_site"/>
</dbReference>
<dbReference type="InterPro" id="IPR045584">
    <property type="entry name" value="Pilin-like"/>
</dbReference>
<proteinExistence type="inferred from homology"/>
<evidence type="ECO:0000313" key="12">
    <source>
        <dbReference type="Proteomes" id="UP000198519"/>
    </source>
</evidence>
<feature type="domain" description="Type II secretion system protein GspI C-terminal" evidence="10">
    <location>
        <begin position="41"/>
        <end position="121"/>
    </location>
</feature>
<dbReference type="NCBIfam" id="TIGR02532">
    <property type="entry name" value="IV_pilin_GFxxxE"/>
    <property type="match status" value="1"/>
</dbReference>
<dbReference type="PANTHER" id="PTHR38779">
    <property type="entry name" value="TYPE II SECRETION SYSTEM PROTEIN I-RELATED"/>
    <property type="match status" value="1"/>
</dbReference>
<dbReference type="STRING" id="488535.SAMN04487963_1956"/>
<dbReference type="GO" id="GO:0005886">
    <property type="term" value="C:plasma membrane"/>
    <property type="evidence" value="ECO:0007669"/>
    <property type="project" value="UniProtKB-SubCell"/>
</dbReference>
<gene>
    <name evidence="11" type="ORF">SAMN04487963_1956</name>
</gene>
<accession>A0A1I4PDR9</accession>
<dbReference type="GO" id="GO:0015628">
    <property type="term" value="P:protein secretion by the type II secretion system"/>
    <property type="evidence" value="ECO:0007669"/>
    <property type="project" value="UniProtKB-UniRule"/>
</dbReference>
<evidence type="ECO:0000313" key="11">
    <source>
        <dbReference type="EMBL" id="SFM25840.1"/>
    </source>
</evidence>
<comment type="function">
    <text evidence="9">Component of the type II secretion system required for the energy-dependent secretion of extracellular factors such as proteases and toxins from the periplasm.</text>
</comment>
<evidence type="ECO:0000256" key="3">
    <source>
        <dbReference type="ARBA" id="ARBA00022475"/>
    </source>
</evidence>
<dbReference type="PANTHER" id="PTHR38779:SF2">
    <property type="entry name" value="TYPE II SECRETION SYSTEM PROTEIN I-RELATED"/>
    <property type="match status" value="1"/>
</dbReference>
<dbReference type="Pfam" id="PF02501">
    <property type="entry name" value="T2SSI"/>
    <property type="match status" value="1"/>
</dbReference>
<dbReference type="GO" id="GO:0015627">
    <property type="term" value="C:type II protein secretion system complex"/>
    <property type="evidence" value="ECO:0007669"/>
    <property type="project" value="UniProtKB-UniRule"/>
</dbReference>
<dbReference type="EMBL" id="FOUE01000002">
    <property type="protein sequence ID" value="SFM25840.1"/>
    <property type="molecule type" value="Genomic_DNA"/>
</dbReference>
<dbReference type="Proteomes" id="UP000198519">
    <property type="component" value="Unassembled WGS sequence"/>
</dbReference>
<evidence type="ECO:0000256" key="7">
    <source>
        <dbReference type="ARBA" id="ARBA00022989"/>
    </source>
</evidence>
<evidence type="ECO:0000256" key="2">
    <source>
        <dbReference type="ARBA" id="ARBA00008358"/>
    </source>
</evidence>
<reference evidence="12" key="1">
    <citation type="submission" date="2016-10" db="EMBL/GenBank/DDBJ databases">
        <authorList>
            <person name="Varghese N."/>
            <person name="Submissions S."/>
        </authorList>
    </citation>
    <scope>NUCLEOTIDE SEQUENCE [LARGE SCALE GENOMIC DNA]</scope>
    <source>
        <strain evidence="12">CGMCC 1.7061</strain>
    </source>
</reference>
<comment type="subunit">
    <text evidence="9">Type II secretion is composed of four main components: the outer membrane complex, the inner membrane complex, the cytoplasmic secretion ATPase and the periplasm-spanning pseudopilus.</text>
</comment>
<dbReference type="Pfam" id="PF07963">
    <property type="entry name" value="N_methyl"/>
    <property type="match status" value="1"/>
</dbReference>